<proteinExistence type="predicted"/>
<dbReference type="EMBL" id="QKWJ01000100">
    <property type="protein sequence ID" value="RDK05371.1"/>
    <property type="molecule type" value="Genomic_DNA"/>
</dbReference>
<evidence type="ECO:0000313" key="2">
    <source>
        <dbReference type="Proteomes" id="UP000255165"/>
    </source>
</evidence>
<name>A0A370NID0_9BURK</name>
<protein>
    <submittedName>
        <fullName evidence="1">Uncharacterized protein</fullName>
    </submittedName>
</protein>
<reference evidence="2" key="1">
    <citation type="submission" date="2018-06" db="EMBL/GenBank/DDBJ databases">
        <authorList>
            <person name="Feng T."/>
            <person name="Jeon C.O."/>
        </authorList>
    </citation>
    <scope>NUCLEOTIDE SEQUENCE [LARGE SCALE GENOMIC DNA]</scope>
    <source>
        <strain evidence="2">S23</strain>
    </source>
</reference>
<accession>A0A370NID0</accession>
<dbReference type="AlphaFoldDB" id="A0A370NID0"/>
<evidence type="ECO:0000313" key="1">
    <source>
        <dbReference type="EMBL" id="RDK05371.1"/>
    </source>
</evidence>
<keyword evidence="2" id="KW-1185">Reference proteome</keyword>
<dbReference type="Proteomes" id="UP000255165">
    <property type="component" value="Unassembled WGS sequence"/>
</dbReference>
<gene>
    <name evidence="1" type="ORF">DN412_37400</name>
</gene>
<sequence length="401" mass="42353">MKNGVFKPLNNCALSIVSTTSIDLLASTSPQISCVGELGAFDITLIGDLYEAVTIHFAGARFRTTGGSPTFDLQYAGFSIGEKLKFLTSLAPFIGSAKGTGFYLNPLGLGLEVGYGLNLGIISIGTVSFFNVSINAAARLHFDGKEATFVASLARRDAPFTISVAPYGGSGFFSLEASGEGIVGFEASFEYGGAAAFAYGPLTGYGRIMTGIYIRSGRKTGVDFAATFYCGGAASIWIFTFGASLSVIARQTPDGSRMEGNATFRFSFSMGIVSYDYSVNVHCSINWGGGGGERKESSNSKTHSATFDEFEPMDEPVRLASFNTLHDDPYAIVSDAPVTLMPVAHGHAGAARAAGEPVAVKAAAPASRPGARLRVDTVCESQDWGTYQTYFDDRLKRGADF</sequence>
<organism evidence="1 2">
    <name type="scientific">Cupriavidus lacunae</name>
    <dbReference type="NCBI Taxonomy" id="2666307"/>
    <lineage>
        <taxon>Bacteria</taxon>
        <taxon>Pseudomonadati</taxon>
        <taxon>Pseudomonadota</taxon>
        <taxon>Betaproteobacteria</taxon>
        <taxon>Burkholderiales</taxon>
        <taxon>Burkholderiaceae</taxon>
        <taxon>Cupriavidus</taxon>
    </lineage>
</organism>
<comment type="caution">
    <text evidence="1">The sequence shown here is derived from an EMBL/GenBank/DDBJ whole genome shotgun (WGS) entry which is preliminary data.</text>
</comment>
<dbReference type="RefSeq" id="WP_115216148.1">
    <property type="nucleotide sequence ID" value="NZ_QKWJ01000100.1"/>
</dbReference>